<reference evidence="2 3" key="1">
    <citation type="submission" date="2024-01" db="EMBL/GenBank/DDBJ databases">
        <title>Draft genome sequence of Gordonia sp. PKS22-38.</title>
        <authorList>
            <person name="Suphannarot A."/>
            <person name="Mingma R."/>
        </authorList>
    </citation>
    <scope>NUCLEOTIDE SEQUENCE [LARGE SCALE GENOMIC DNA]</scope>
    <source>
        <strain evidence="2 3">PKS22-38</strain>
    </source>
</reference>
<proteinExistence type="predicted"/>
<comment type="caution">
    <text evidence="2">The sequence shown here is derived from an EMBL/GenBank/DDBJ whole genome shotgun (WGS) entry which is preliminary data.</text>
</comment>
<evidence type="ECO:0000313" key="2">
    <source>
        <dbReference type="EMBL" id="MEE4021589.1"/>
    </source>
</evidence>
<keyword evidence="1" id="KW-0534">Nitrate assimilation</keyword>
<organism evidence="2 3">
    <name type="scientific">Gordonia prachuapensis</name>
    <dbReference type="NCBI Taxonomy" id="3115651"/>
    <lineage>
        <taxon>Bacteria</taxon>
        <taxon>Bacillati</taxon>
        <taxon>Actinomycetota</taxon>
        <taxon>Actinomycetes</taxon>
        <taxon>Mycobacteriales</taxon>
        <taxon>Gordoniaceae</taxon>
        <taxon>Gordonia</taxon>
    </lineage>
</organism>
<dbReference type="SUPFAM" id="SSF89155">
    <property type="entry name" value="TorD-like"/>
    <property type="match status" value="1"/>
</dbReference>
<dbReference type="Pfam" id="PF02613">
    <property type="entry name" value="Nitrate_red_del"/>
    <property type="match status" value="1"/>
</dbReference>
<gene>
    <name evidence="2" type="primary">narJ</name>
    <name evidence="2" type="ORF">V1Y59_00755</name>
</gene>
<dbReference type="InterPro" id="IPR020945">
    <property type="entry name" value="DMSO/NO3_reduct_chaperone"/>
</dbReference>
<dbReference type="NCBIfam" id="TIGR00684">
    <property type="entry name" value="narJ"/>
    <property type="match status" value="1"/>
</dbReference>
<dbReference type="InterPro" id="IPR036411">
    <property type="entry name" value="TorD-like_sf"/>
</dbReference>
<keyword evidence="3" id="KW-1185">Reference proteome</keyword>
<sequence length="226" mass="25185">MRLRRSRGADRAVIHQAASVCLSYPDDDVLAMMPLLDAALAEQPVDDAASSALREFVAYVRESDPMPLRQQYIDTFDLSREHTLYLSYWSAGDTRRRGAVLGEFKQRYRDGGFLVDLRGELPDHLPIVLEFAARVDPRAGTDLLTEHRQALELLRLSLIEQQSQYAQVVAAVCTTLPGVSPTDRQAVMAMRDAPTPIETVGLEPFDPRLLPISPNPVAPESMSRAR</sequence>
<protein>
    <submittedName>
        <fullName evidence="2">Nitrate reductase molybdenum cofactor assembly chaperone</fullName>
    </submittedName>
</protein>
<dbReference type="PANTHER" id="PTHR43680:SF2">
    <property type="entry name" value="NITRATE REDUCTASE MOLYBDENUM COFACTOR ASSEMBLY CHAPERONE NARJ"/>
    <property type="match status" value="1"/>
</dbReference>
<evidence type="ECO:0000256" key="1">
    <source>
        <dbReference type="ARBA" id="ARBA00023063"/>
    </source>
</evidence>
<dbReference type="InterPro" id="IPR003765">
    <property type="entry name" value="NO3_reductase_chaperone_NarJ"/>
</dbReference>
<evidence type="ECO:0000313" key="3">
    <source>
        <dbReference type="Proteomes" id="UP001335729"/>
    </source>
</evidence>
<accession>A0ABU7MP01</accession>
<dbReference type="Gene3D" id="1.10.3480.10">
    <property type="entry name" value="TorD-like"/>
    <property type="match status" value="1"/>
</dbReference>
<dbReference type="Proteomes" id="UP001335729">
    <property type="component" value="Unassembled WGS sequence"/>
</dbReference>
<dbReference type="EMBL" id="JAZDUE010000001">
    <property type="protein sequence ID" value="MEE4021589.1"/>
    <property type="molecule type" value="Genomic_DNA"/>
</dbReference>
<name>A0ABU7MP01_9ACTN</name>
<dbReference type="RefSeq" id="WP_330502934.1">
    <property type="nucleotide sequence ID" value="NZ_JAZDUE010000001.1"/>
</dbReference>
<dbReference type="PANTHER" id="PTHR43680">
    <property type="entry name" value="NITRATE REDUCTASE MOLYBDENUM COFACTOR ASSEMBLY CHAPERONE"/>
    <property type="match status" value="1"/>
</dbReference>